<gene>
    <name evidence="7" type="primary">hydA</name>
    <name evidence="7" type="ORF">IAC96_03270</name>
</gene>
<dbReference type="Gene3D" id="3.20.20.140">
    <property type="entry name" value="Metal-dependent hydrolases"/>
    <property type="match status" value="1"/>
</dbReference>
<dbReference type="EC" id="3.5.2.2" evidence="7"/>
<dbReference type="Proteomes" id="UP000824201">
    <property type="component" value="Unassembled WGS sequence"/>
</dbReference>
<dbReference type="SUPFAM" id="SSF51556">
    <property type="entry name" value="Metallo-dependent hydrolases"/>
    <property type="match status" value="1"/>
</dbReference>
<dbReference type="AlphaFoldDB" id="A0A9D1ED18"/>
<dbReference type="PANTHER" id="PTHR11647:SF1">
    <property type="entry name" value="COLLAPSIN RESPONSE MEDIATOR PROTEIN"/>
    <property type="match status" value="1"/>
</dbReference>
<dbReference type="FunFam" id="3.20.20.140:FF:000076">
    <property type="entry name" value="Dihydropyrimidinase like 2"/>
    <property type="match status" value="1"/>
</dbReference>
<evidence type="ECO:0000256" key="3">
    <source>
        <dbReference type="ARBA" id="ARBA00022723"/>
    </source>
</evidence>
<comment type="cofactor">
    <cofactor evidence="1">
        <name>Zn(2+)</name>
        <dbReference type="ChEBI" id="CHEBI:29105"/>
    </cofactor>
</comment>
<name>A0A9D1ED18_9FIRM</name>
<evidence type="ECO:0000313" key="8">
    <source>
        <dbReference type="Proteomes" id="UP000824201"/>
    </source>
</evidence>
<dbReference type="InterPro" id="IPR032466">
    <property type="entry name" value="Metal_Hydrolase"/>
</dbReference>
<evidence type="ECO:0000256" key="2">
    <source>
        <dbReference type="ARBA" id="ARBA00008829"/>
    </source>
</evidence>
<keyword evidence="3" id="KW-0479">Metal-binding</keyword>
<dbReference type="InterPro" id="IPR050378">
    <property type="entry name" value="Metallo-dep_Hydrolases_sf"/>
</dbReference>
<dbReference type="InterPro" id="IPR018228">
    <property type="entry name" value="DNase_TatD-rel_CS"/>
</dbReference>
<reference evidence="7" key="2">
    <citation type="journal article" date="2021" name="PeerJ">
        <title>Extensive microbial diversity within the chicken gut microbiome revealed by metagenomics and culture.</title>
        <authorList>
            <person name="Gilroy R."/>
            <person name="Ravi A."/>
            <person name="Getino M."/>
            <person name="Pursley I."/>
            <person name="Horton D.L."/>
            <person name="Alikhan N.F."/>
            <person name="Baker D."/>
            <person name="Gharbi K."/>
            <person name="Hall N."/>
            <person name="Watson M."/>
            <person name="Adriaenssens E.M."/>
            <person name="Foster-Nyarko E."/>
            <person name="Jarju S."/>
            <person name="Secka A."/>
            <person name="Antonio M."/>
            <person name="Oren A."/>
            <person name="Chaudhuri R.R."/>
            <person name="La Ragione R."/>
            <person name="Hildebrand F."/>
            <person name="Pallen M.J."/>
        </authorList>
    </citation>
    <scope>NUCLEOTIDE SEQUENCE</scope>
    <source>
        <strain evidence="7">ChiW13-3771</strain>
    </source>
</reference>
<organism evidence="7 8">
    <name type="scientific">Candidatus Fimimorpha faecalis</name>
    <dbReference type="NCBI Taxonomy" id="2840824"/>
    <lineage>
        <taxon>Bacteria</taxon>
        <taxon>Bacillati</taxon>
        <taxon>Bacillota</taxon>
        <taxon>Clostridia</taxon>
        <taxon>Eubacteriales</taxon>
        <taxon>Candidatus Fimimorpha</taxon>
    </lineage>
</organism>
<dbReference type="NCBIfam" id="TIGR02033">
    <property type="entry name" value="D-hydantoinase"/>
    <property type="match status" value="1"/>
</dbReference>
<reference evidence="7" key="1">
    <citation type="submission" date="2020-10" db="EMBL/GenBank/DDBJ databases">
        <authorList>
            <person name="Gilroy R."/>
        </authorList>
    </citation>
    <scope>NUCLEOTIDE SEQUENCE</scope>
    <source>
        <strain evidence="7">ChiW13-3771</strain>
    </source>
</reference>
<dbReference type="Pfam" id="PF01979">
    <property type="entry name" value="Amidohydro_1"/>
    <property type="match status" value="1"/>
</dbReference>
<feature type="modified residue" description="N6-carboxylysine" evidence="5">
    <location>
        <position position="149"/>
    </location>
</feature>
<dbReference type="PROSITE" id="PS01137">
    <property type="entry name" value="TATD_1"/>
    <property type="match status" value="1"/>
</dbReference>
<dbReference type="EMBL" id="DVHN01000038">
    <property type="protein sequence ID" value="HIR87950.1"/>
    <property type="molecule type" value="Genomic_DNA"/>
</dbReference>
<feature type="domain" description="Amidohydrolase-related" evidence="6">
    <location>
        <begin position="49"/>
        <end position="431"/>
    </location>
</feature>
<dbReference type="GO" id="GO:0046872">
    <property type="term" value="F:metal ion binding"/>
    <property type="evidence" value="ECO:0007669"/>
    <property type="project" value="UniProtKB-KW"/>
</dbReference>
<evidence type="ECO:0000313" key="7">
    <source>
        <dbReference type="EMBL" id="HIR87950.1"/>
    </source>
</evidence>
<comment type="PTM">
    <text evidence="5">Carbamylation allows a single lysine to coordinate two divalent metal cations.</text>
</comment>
<accession>A0A9D1ED18</accession>
<dbReference type="InterPro" id="IPR011778">
    <property type="entry name" value="Hydantoinase/dihydroPyrase"/>
</dbReference>
<dbReference type="SUPFAM" id="SSF51338">
    <property type="entry name" value="Composite domain of metallo-dependent hydrolases"/>
    <property type="match status" value="1"/>
</dbReference>
<sequence>MKILLKNGMVVSGNGSKKQDVLIQDGIIMEVSDSILASDAEQVDVTGKILFPGFIDAHTHFDLEVSNTITADNFATGTKAAILGGTTMIIDFATQNKGETLTEALQNWHKKADGVSSCDYGFHMAISDWNAQTEKDLSVMFEQGVSSFKLYMTYPAMRVDDGVLYECLKKISKMEGLVGVHCENGDIIDALIAEQKAAGNNTPCAHPISRPPAVEAEAIHRLLTIAKLAGAAVMVVHLSSKEGLEEVLRAEDQTVFAETCPQYLLLDDSVYCQETMEAAKYVCSPPLRKKIDQDALWDALKNDQIHTIATDHCSFSMEQKSVGREDFTKIPNGMPGVETRGSLLYTYGYRSGKLSLEQLCRLLSENPAKLYGLYPRKGVIRPGSDADIVVFDPEKETIISAKTHHYHMDYAPFEGWKLHGDVQDVYLRGELIVKNGTIQKENFGQYIKREKGSFL</sequence>
<dbReference type="InterPro" id="IPR006680">
    <property type="entry name" value="Amidohydro-rel"/>
</dbReference>
<proteinExistence type="inferred from homology"/>
<comment type="caution">
    <text evidence="7">The sequence shown here is derived from an EMBL/GenBank/DDBJ whole genome shotgun (WGS) entry which is preliminary data.</text>
</comment>
<dbReference type="GO" id="GO:0004157">
    <property type="term" value="F:dihydropyrimidinase activity"/>
    <property type="evidence" value="ECO:0007669"/>
    <property type="project" value="UniProtKB-EC"/>
</dbReference>
<dbReference type="GO" id="GO:0005829">
    <property type="term" value="C:cytosol"/>
    <property type="evidence" value="ECO:0007669"/>
    <property type="project" value="TreeGrafter"/>
</dbReference>
<dbReference type="PANTHER" id="PTHR11647">
    <property type="entry name" value="HYDRANTOINASE/DIHYDROPYRIMIDINASE FAMILY MEMBER"/>
    <property type="match status" value="1"/>
</dbReference>
<evidence type="ECO:0000256" key="1">
    <source>
        <dbReference type="ARBA" id="ARBA00001947"/>
    </source>
</evidence>
<evidence type="ECO:0000256" key="5">
    <source>
        <dbReference type="PIRSR" id="PIRSR611778-50"/>
    </source>
</evidence>
<comment type="similarity">
    <text evidence="2">Belongs to the metallo-dependent hydrolases superfamily. Hydantoinase/dihydropyrimidinase family.</text>
</comment>
<dbReference type="CDD" id="cd01314">
    <property type="entry name" value="D-HYD"/>
    <property type="match status" value="1"/>
</dbReference>
<keyword evidence="4 7" id="KW-0378">Hydrolase</keyword>
<evidence type="ECO:0000256" key="4">
    <source>
        <dbReference type="ARBA" id="ARBA00022801"/>
    </source>
</evidence>
<dbReference type="Gene3D" id="2.30.40.10">
    <property type="entry name" value="Urease, subunit C, domain 1"/>
    <property type="match status" value="1"/>
</dbReference>
<dbReference type="InterPro" id="IPR011059">
    <property type="entry name" value="Metal-dep_hydrolase_composite"/>
</dbReference>
<protein>
    <submittedName>
        <fullName evidence="7">Dihydropyrimidinase</fullName>
        <ecNumber evidence="7">3.5.2.2</ecNumber>
    </submittedName>
</protein>
<evidence type="ECO:0000259" key="6">
    <source>
        <dbReference type="Pfam" id="PF01979"/>
    </source>
</evidence>